<evidence type="ECO:0000313" key="2">
    <source>
        <dbReference type="Proteomes" id="UP001197236"/>
    </source>
</evidence>
<dbReference type="RefSeq" id="WP_218994878.1">
    <property type="nucleotide sequence ID" value="NZ_JAHVXU010000002.1"/>
</dbReference>
<evidence type="ECO:0008006" key="3">
    <source>
        <dbReference type="Google" id="ProtNLM"/>
    </source>
</evidence>
<accession>A0ABS6VDA0</accession>
<keyword evidence="2" id="KW-1185">Reference proteome</keyword>
<protein>
    <recommendedName>
        <fullName evidence="3">NAD synthetase</fullName>
    </recommendedName>
</protein>
<organism evidence="1 2">
    <name type="scientific">Pantoea allii</name>
    <dbReference type="NCBI Taxonomy" id="574096"/>
    <lineage>
        <taxon>Bacteria</taxon>
        <taxon>Pseudomonadati</taxon>
        <taxon>Pseudomonadota</taxon>
        <taxon>Gammaproteobacteria</taxon>
        <taxon>Enterobacterales</taxon>
        <taxon>Erwiniaceae</taxon>
        <taxon>Pantoea</taxon>
    </lineage>
</organism>
<reference evidence="1 2" key="1">
    <citation type="submission" date="2021-07" db="EMBL/GenBank/DDBJ databases">
        <title>A novel phosphonate cluster across the Pantoea species complex is important for pathogenicity in onion.</title>
        <authorList>
            <person name="Zhao M."/>
            <person name="Stice S."/>
            <person name="Shin G.Y."/>
            <person name="Coutinho T."/>
            <person name="Gitaitis R."/>
            <person name="Kvitko B."/>
            <person name="Dutta B."/>
        </authorList>
    </citation>
    <scope>NUCLEOTIDE SEQUENCE [LARGE SCALE GENOMIC DNA]</scope>
    <source>
        <strain evidence="1 2">BD 382</strain>
    </source>
</reference>
<gene>
    <name evidence="1" type="ORF">KYI95_05930</name>
</gene>
<dbReference type="Proteomes" id="UP001197236">
    <property type="component" value="Unassembled WGS sequence"/>
</dbReference>
<proteinExistence type="predicted"/>
<dbReference type="EMBL" id="JAHVXZ010000002">
    <property type="protein sequence ID" value="MBW1256743.1"/>
    <property type="molecule type" value="Genomic_DNA"/>
</dbReference>
<name>A0ABS6VDA0_9GAMM</name>
<comment type="caution">
    <text evidence="1">The sequence shown here is derived from an EMBL/GenBank/DDBJ whole genome shotgun (WGS) entry which is preliminary data.</text>
</comment>
<evidence type="ECO:0000313" key="1">
    <source>
        <dbReference type="EMBL" id="MBW1256743.1"/>
    </source>
</evidence>
<sequence length="318" mass="33850">MALSESYSNNLPDYGLGRRMGLVSADDIDFTALANRLDCTRDFSQVGIIYSDGREQWLVRPSRRYASPNRSSVSHVVITKVNTTTPQVAAKSLTDTLSKPSLANEITSTAMSCGAALVTGILALTSTASVPLTAGATGVIAGVIIAGTAATTFQCVIGLGRLMTISEGNEDVVAWLDTQDWYVATTTALDIVSLAGAGAGLKSTIETYKLMKSTSSSGVLKWLKTLSRSERKRITQEIIRAQNPGISNGDIKAAIQMGSYPKRFPTEAIQKSLQRELTNALINTSAFAGSALTGTIRNPQNVKQTYNYVVGIIQSISL</sequence>